<dbReference type="Proteomes" id="UP000183982">
    <property type="component" value="Unassembled WGS sequence"/>
</dbReference>
<evidence type="ECO:0000313" key="2">
    <source>
        <dbReference type="Proteomes" id="UP000183982"/>
    </source>
</evidence>
<evidence type="ECO:0008006" key="3">
    <source>
        <dbReference type="Google" id="ProtNLM"/>
    </source>
</evidence>
<gene>
    <name evidence="1" type="ORF">SAMN05444000_102225</name>
</gene>
<dbReference type="Pfam" id="PF20044">
    <property type="entry name" value="DUF6446"/>
    <property type="match status" value="1"/>
</dbReference>
<dbReference type="STRING" id="1470563.SAMN05444000_102225"/>
<sequence>MNGKFLAMLIVVTALVGGIAMYYQQVYAYYETVQANGSDDVQMTLMVTGEPEAILYDNFEAIDGTSSPIRYRACFSTSMSHPMLTETYVPYEGAVPLVAPKWFGCFDAKEVGSAIEQGKALAFMGTENVVYGIDRVVAVMEDGRGFVWHQINHCGEKVFDGLPAPEGCPPEPRG</sequence>
<protein>
    <recommendedName>
        <fullName evidence="3">Histidine kinase</fullName>
    </recommendedName>
</protein>
<keyword evidence="2" id="KW-1185">Reference proteome</keyword>
<dbReference type="AlphaFoldDB" id="A0A1M6D4M5"/>
<organism evidence="1 2">
    <name type="scientific">Shimia gijangensis</name>
    <dbReference type="NCBI Taxonomy" id="1470563"/>
    <lineage>
        <taxon>Bacteria</taxon>
        <taxon>Pseudomonadati</taxon>
        <taxon>Pseudomonadota</taxon>
        <taxon>Alphaproteobacteria</taxon>
        <taxon>Rhodobacterales</taxon>
        <taxon>Roseobacteraceae</taxon>
    </lineage>
</organism>
<dbReference type="InterPro" id="IPR045616">
    <property type="entry name" value="DUF6446"/>
</dbReference>
<dbReference type="EMBL" id="FQZQ01000002">
    <property type="protein sequence ID" value="SHI68044.1"/>
    <property type="molecule type" value="Genomic_DNA"/>
</dbReference>
<reference evidence="2" key="1">
    <citation type="submission" date="2016-11" db="EMBL/GenBank/DDBJ databases">
        <authorList>
            <person name="Varghese N."/>
            <person name="Submissions S."/>
        </authorList>
    </citation>
    <scope>NUCLEOTIDE SEQUENCE [LARGE SCALE GENOMIC DNA]</scope>
    <source>
        <strain evidence="2">DSM 100564</strain>
    </source>
</reference>
<proteinExistence type="predicted"/>
<evidence type="ECO:0000313" key="1">
    <source>
        <dbReference type="EMBL" id="SHI68044.1"/>
    </source>
</evidence>
<name>A0A1M6D4M5_9RHOB</name>
<accession>A0A1M6D4M5</accession>